<dbReference type="OrthoDB" id="5578591at2759"/>
<feature type="compositionally biased region" description="Polar residues" evidence="1">
    <location>
        <begin position="74"/>
        <end position="88"/>
    </location>
</feature>
<feature type="compositionally biased region" description="Polar residues" evidence="1">
    <location>
        <begin position="56"/>
        <end position="67"/>
    </location>
</feature>
<evidence type="ECO:0000313" key="2">
    <source>
        <dbReference type="EMBL" id="KAJ2846059.1"/>
    </source>
</evidence>
<dbReference type="EMBL" id="JANBUW010000634">
    <property type="protein sequence ID" value="KAJ2846059.1"/>
    <property type="molecule type" value="Genomic_DNA"/>
</dbReference>
<evidence type="ECO:0000256" key="1">
    <source>
        <dbReference type="SAM" id="MobiDB-lite"/>
    </source>
</evidence>
<keyword evidence="3" id="KW-1185">Reference proteome</keyword>
<accession>A0A9W8LYP8</accession>
<feature type="region of interest" description="Disordered" evidence="1">
    <location>
        <begin position="16"/>
        <end position="88"/>
    </location>
</feature>
<evidence type="ECO:0000313" key="3">
    <source>
        <dbReference type="Proteomes" id="UP001139887"/>
    </source>
</evidence>
<name>A0A9W8LYP8_9FUNG</name>
<gene>
    <name evidence="2" type="ORF">IWW36_004523</name>
</gene>
<dbReference type="AlphaFoldDB" id="A0A9W8LYP8"/>
<protein>
    <submittedName>
        <fullName evidence="2">Uncharacterized protein</fullName>
    </submittedName>
</protein>
<organism evidence="2 3">
    <name type="scientific">Coemansia brasiliensis</name>
    <dbReference type="NCBI Taxonomy" id="2650707"/>
    <lineage>
        <taxon>Eukaryota</taxon>
        <taxon>Fungi</taxon>
        <taxon>Fungi incertae sedis</taxon>
        <taxon>Zoopagomycota</taxon>
        <taxon>Kickxellomycotina</taxon>
        <taxon>Kickxellomycetes</taxon>
        <taxon>Kickxellales</taxon>
        <taxon>Kickxellaceae</taxon>
        <taxon>Coemansia</taxon>
    </lineage>
</organism>
<comment type="caution">
    <text evidence="2">The sequence shown here is derived from an EMBL/GenBank/DDBJ whole genome shotgun (WGS) entry which is preliminary data.</text>
</comment>
<sequence>MNYNQNYGYEYGYGYGNSAGYPSRNYPPPQQYYAGYSQNPLPPQQSYYQGYEQYSHPSVRSRNSLYSSPIPPHRSSSFGPQNDRYSTTTYDTLSQYSATTRPKTEYDYDKIETSDRGLKDYLMKTSYDEYGTEQSRLSKSRFTTALALGGAAIYAVKKGYERYKEKQLEGMYPAENTSCNLSNPGGSQCGV</sequence>
<dbReference type="Proteomes" id="UP001139887">
    <property type="component" value="Unassembled WGS sequence"/>
</dbReference>
<reference evidence="2" key="1">
    <citation type="submission" date="2022-07" db="EMBL/GenBank/DDBJ databases">
        <title>Phylogenomic reconstructions and comparative analyses of Kickxellomycotina fungi.</title>
        <authorList>
            <person name="Reynolds N.K."/>
            <person name="Stajich J.E."/>
            <person name="Barry K."/>
            <person name="Grigoriev I.V."/>
            <person name="Crous P."/>
            <person name="Smith M.E."/>
        </authorList>
    </citation>
    <scope>NUCLEOTIDE SEQUENCE</scope>
    <source>
        <strain evidence="2">NRRL 1566</strain>
    </source>
</reference>
<feature type="compositionally biased region" description="Low complexity" evidence="1">
    <location>
        <begin position="44"/>
        <end position="55"/>
    </location>
</feature>
<proteinExistence type="predicted"/>